<evidence type="ECO:0000313" key="9">
    <source>
        <dbReference type="EMBL" id="HHE54593.1"/>
    </source>
</evidence>
<comment type="caution">
    <text evidence="9">The sequence shown here is derived from an EMBL/GenBank/DDBJ whole genome shotgun (WGS) entry which is preliminary data.</text>
</comment>
<dbReference type="PANTHER" id="PTHR43731">
    <property type="entry name" value="RHOMBOID PROTEASE"/>
    <property type="match status" value="1"/>
</dbReference>
<dbReference type="Pfam" id="PF01694">
    <property type="entry name" value="Rhomboid"/>
    <property type="match status" value="1"/>
</dbReference>
<evidence type="ECO:0000256" key="4">
    <source>
        <dbReference type="ARBA" id="ARBA00022801"/>
    </source>
</evidence>
<accession>A0A7V5LI31</accession>
<dbReference type="PANTHER" id="PTHR43731:SF14">
    <property type="entry name" value="PRESENILIN-ASSOCIATED RHOMBOID-LIKE PROTEIN, MITOCHONDRIAL"/>
    <property type="match status" value="1"/>
</dbReference>
<reference evidence="9" key="1">
    <citation type="journal article" date="2020" name="mSystems">
        <title>Genome- and Community-Level Interaction Insights into Carbon Utilization and Element Cycling Functions of Hydrothermarchaeota in Hydrothermal Sediment.</title>
        <authorList>
            <person name="Zhou Z."/>
            <person name="Liu Y."/>
            <person name="Xu W."/>
            <person name="Pan J."/>
            <person name="Luo Z.H."/>
            <person name="Li M."/>
        </authorList>
    </citation>
    <scope>NUCLEOTIDE SEQUENCE [LARGE SCALE GENOMIC DNA]</scope>
    <source>
        <strain evidence="9">HyVt-76</strain>
    </source>
</reference>
<evidence type="ECO:0000256" key="3">
    <source>
        <dbReference type="ARBA" id="ARBA00022692"/>
    </source>
</evidence>
<evidence type="ECO:0000256" key="1">
    <source>
        <dbReference type="ARBA" id="ARBA00004141"/>
    </source>
</evidence>
<keyword evidence="3 7" id="KW-0812">Transmembrane</keyword>
<organism evidence="9">
    <name type="scientific">Caldithrix abyssi</name>
    <dbReference type="NCBI Taxonomy" id="187145"/>
    <lineage>
        <taxon>Bacteria</taxon>
        <taxon>Pseudomonadati</taxon>
        <taxon>Calditrichota</taxon>
        <taxon>Calditrichia</taxon>
        <taxon>Calditrichales</taxon>
        <taxon>Calditrichaceae</taxon>
        <taxon>Caldithrix</taxon>
    </lineage>
</organism>
<dbReference type="FunFam" id="1.20.1540.10:FF:000027">
    <property type="entry name" value="Rhomboid family intramembrane serine protease"/>
    <property type="match status" value="1"/>
</dbReference>
<dbReference type="Gene3D" id="1.20.1540.10">
    <property type="entry name" value="Rhomboid-like"/>
    <property type="match status" value="1"/>
</dbReference>
<feature type="domain" description="Peptidase S54 rhomboid" evidence="8">
    <location>
        <begin position="60"/>
        <end position="209"/>
    </location>
</feature>
<name>A0A7V5LI31_CALAY</name>
<evidence type="ECO:0000256" key="7">
    <source>
        <dbReference type="SAM" id="Phobius"/>
    </source>
</evidence>
<dbReference type="AlphaFoldDB" id="A0A7V5LI31"/>
<keyword evidence="6 7" id="KW-0472">Membrane</keyword>
<keyword evidence="5 7" id="KW-1133">Transmembrane helix</keyword>
<feature type="transmembrane region" description="Helical" evidence="7">
    <location>
        <begin position="57"/>
        <end position="84"/>
    </location>
</feature>
<comment type="subcellular location">
    <subcellularLocation>
        <location evidence="1">Membrane</location>
        <topology evidence="1">Multi-pass membrane protein</topology>
    </subcellularLocation>
</comment>
<comment type="similarity">
    <text evidence="2">Belongs to the peptidase S54 family.</text>
</comment>
<dbReference type="GO" id="GO:0006508">
    <property type="term" value="P:proteolysis"/>
    <property type="evidence" value="ECO:0007669"/>
    <property type="project" value="UniProtKB-KW"/>
</dbReference>
<keyword evidence="9" id="KW-0645">Protease</keyword>
<evidence type="ECO:0000256" key="6">
    <source>
        <dbReference type="ARBA" id="ARBA00023136"/>
    </source>
</evidence>
<dbReference type="InterPro" id="IPR035952">
    <property type="entry name" value="Rhomboid-like_sf"/>
</dbReference>
<evidence type="ECO:0000256" key="2">
    <source>
        <dbReference type="ARBA" id="ARBA00009045"/>
    </source>
</evidence>
<feature type="transmembrane region" description="Helical" evidence="7">
    <location>
        <begin position="96"/>
        <end position="116"/>
    </location>
</feature>
<feature type="transmembrane region" description="Helical" evidence="7">
    <location>
        <begin position="12"/>
        <end position="31"/>
    </location>
</feature>
<dbReference type="GO" id="GO:0004252">
    <property type="term" value="F:serine-type endopeptidase activity"/>
    <property type="evidence" value="ECO:0007669"/>
    <property type="project" value="InterPro"/>
</dbReference>
<dbReference type="InterPro" id="IPR022764">
    <property type="entry name" value="Peptidase_S54_rhomboid_dom"/>
</dbReference>
<proteinExistence type="inferred from homology"/>
<protein>
    <submittedName>
        <fullName evidence="9">Rhomboid family intramembrane serine protease</fullName>
    </submittedName>
</protein>
<sequence length="220" mass="24953">MIPIADESPRGYTPFVNYGLIALNIFAYFFWQQHTEQFIFTYGLVPAKFFSPDYQPFATFTIFTSMFMHGGLGHLFGNMLYLYIFGDNIEYTLGHVRYLFFYLTAGIAAALLQTFLAPHSTIPMVGASGAISGVLGAYLLKFPRNRISLLIFFFFFIDIIHVPAIIVLSLWFIFQFVNGWLSLLPGLQGGVAWFAHIGGFLAGFTLVKVFEPRKHWKALL</sequence>
<evidence type="ECO:0000259" key="8">
    <source>
        <dbReference type="Pfam" id="PF01694"/>
    </source>
</evidence>
<feature type="transmembrane region" description="Helical" evidence="7">
    <location>
        <begin position="193"/>
        <end position="210"/>
    </location>
</feature>
<keyword evidence="4" id="KW-0378">Hydrolase</keyword>
<gene>
    <name evidence="9" type="ORF">ENL21_02345</name>
</gene>
<dbReference type="Proteomes" id="UP000886111">
    <property type="component" value="Unassembled WGS sequence"/>
</dbReference>
<feature type="transmembrane region" description="Helical" evidence="7">
    <location>
        <begin position="147"/>
        <end position="173"/>
    </location>
</feature>
<dbReference type="InterPro" id="IPR050925">
    <property type="entry name" value="Rhomboid_protease_S54"/>
</dbReference>
<dbReference type="SUPFAM" id="SSF144091">
    <property type="entry name" value="Rhomboid-like"/>
    <property type="match status" value="1"/>
</dbReference>
<dbReference type="EMBL" id="DRTD01000173">
    <property type="protein sequence ID" value="HHE54593.1"/>
    <property type="molecule type" value="Genomic_DNA"/>
</dbReference>
<evidence type="ECO:0000256" key="5">
    <source>
        <dbReference type="ARBA" id="ARBA00022989"/>
    </source>
</evidence>
<feature type="transmembrane region" description="Helical" evidence="7">
    <location>
        <begin position="122"/>
        <end position="140"/>
    </location>
</feature>
<dbReference type="GO" id="GO:0016020">
    <property type="term" value="C:membrane"/>
    <property type="evidence" value="ECO:0007669"/>
    <property type="project" value="UniProtKB-SubCell"/>
</dbReference>